<protein>
    <submittedName>
        <fullName evidence="1">6256_t:CDS:1</fullName>
    </submittedName>
</protein>
<keyword evidence="2" id="KW-1185">Reference proteome</keyword>
<dbReference type="PANTHER" id="PTHR31424:SF5">
    <property type="entry name" value="APPLE DOMAIN-CONTAINING PROTEIN"/>
    <property type="match status" value="1"/>
</dbReference>
<dbReference type="Proteomes" id="UP000789759">
    <property type="component" value="Unassembled WGS sequence"/>
</dbReference>
<reference evidence="1" key="1">
    <citation type="submission" date="2021-06" db="EMBL/GenBank/DDBJ databases">
        <authorList>
            <person name="Kallberg Y."/>
            <person name="Tangrot J."/>
            <person name="Rosling A."/>
        </authorList>
    </citation>
    <scope>NUCLEOTIDE SEQUENCE</scope>
    <source>
        <strain evidence="1">FL966</strain>
    </source>
</reference>
<dbReference type="PANTHER" id="PTHR31424">
    <property type="entry name" value="PROTEIN CBG23806"/>
    <property type="match status" value="1"/>
</dbReference>
<name>A0A9N9EMW2_9GLOM</name>
<sequence length="229" mass="26393">MDQSNISRKEYRALTTTSQDLPKEWLVSEEKYNVNEIMQNHILLLVFDLNAQTNSNSDSESDSDSGSNLNSEIIATTLEKGVYRNISVILRFVVPKLVTNKVLSYKTPIIYLRISGDRRNVGKKIKHVMITLAILNDKKNLMKPESHYTILLFSGTENYVSLKVTLEPICYELQELHKNEFIDTINQQWKIEVFFSSDWKFLAIILGFNAPNAFNFCPWCLCTKDLISD</sequence>
<comment type="caution">
    <text evidence="1">The sequence shown here is derived from an EMBL/GenBank/DDBJ whole genome shotgun (WGS) entry which is preliminary data.</text>
</comment>
<evidence type="ECO:0000313" key="1">
    <source>
        <dbReference type="EMBL" id="CAG8687335.1"/>
    </source>
</evidence>
<gene>
    <name evidence="1" type="ORF">CPELLU_LOCUS11094</name>
</gene>
<accession>A0A9N9EMW2</accession>
<proteinExistence type="predicted"/>
<dbReference type="OrthoDB" id="2351976at2759"/>
<dbReference type="EMBL" id="CAJVQA010009570">
    <property type="protein sequence ID" value="CAG8687335.1"/>
    <property type="molecule type" value="Genomic_DNA"/>
</dbReference>
<organism evidence="1 2">
    <name type="scientific">Cetraspora pellucida</name>
    <dbReference type="NCBI Taxonomy" id="1433469"/>
    <lineage>
        <taxon>Eukaryota</taxon>
        <taxon>Fungi</taxon>
        <taxon>Fungi incertae sedis</taxon>
        <taxon>Mucoromycota</taxon>
        <taxon>Glomeromycotina</taxon>
        <taxon>Glomeromycetes</taxon>
        <taxon>Diversisporales</taxon>
        <taxon>Gigasporaceae</taxon>
        <taxon>Cetraspora</taxon>
    </lineage>
</organism>
<dbReference type="AlphaFoldDB" id="A0A9N9EMW2"/>
<evidence type="ECO:0000313" key="2">
    <source>
        <dbReference type="Proteomes" id="UP000789759"/>
    </source>
</evidence>